<dbReference type="EMBL" id="RBKT01000001">
    <property type="protein sequence ID" value="RKR87259.1"/>
    <property type="molecule type" value="Genomic_DNA"/>
</dbReference>
<gene>
    <name evidence="2" type="ORF">BDK92_1533</name>
</gene>
<sequence>MVYVQLAQGWTDDEGVNHAAGEMVDVDAATLARLQAEGIVGEEGGGSGGAGGDQKEWVGPTSTNP</sequence>
<dbReference type="Proteomes" id="UP000277671">
    <property type="component" value="Unassembled WGS sequence"/>
</dbReference>
<dbReference type="AlphaFoldDB" id="A0A495JGU7"/>
<dbReference type="OrthoDB" id="3403969at2"/>
<evidence type="ECO:0000256" key="1">
    <source>
        <dbReference type="SAM" id="MobiDB-lite"/>
    </source>
</evidence>
<evidence type="ECO:0000313" key="2">
    <source>
        <dbReference type="EMBL" id="RKR87259.1"/>
    </source>
</evidence>
<feature type="compositionally biased region" description="Gly residues" evidence="1">
    <location>
        <begin position="41"/>
        <end position="52"/>
    </location>
</feature>
<feature type="region of interest" description="Disordered" evidence="1">
    <location>
        <begin position="40"/>
        <end position="65"/>
    </location>
</feature>
<organism evidence="2 3">
    <name type="scientific">Micromonospora pisi</name>
    <dbReference type="NCBI Taxonomy" id="589240"/>
    <lineage>
        <taxon>Bacteria</taxon>
        <taxon>Bacillati</taxon>
        <taxon>Actinomycetota</taxon>
        <taxon>Actinomycetes</taxon>
        <taxon>Micromonosporales</taxon>
        <taxon>Micromonosporaceae</taxon>
        <taxon>Micromonospora</taxon>
    </lineage>
</organism>
<protein>
    <submittedName>
        <fullName evidence="2">Uncharacterized protein</fullName>
    </submittedName>
</protein>
<proteinExistence type="predicted"/>
<evidence type="ECO:0000313" key="3">
    <source>
        <dbReference type="Proteomes" id="UP000277671"/>
    </source>
</evidence>
<dbReference type="RefSeq" id="WP_121155879.1">
    <property type="nucleotide sequence ID" value="NZ_RBKT01000001.1"/>
</dbReference>
<reference evidence="2 3" key="1">
    <citation type="submission" date="2018-10" db="EMBL/GenBank/DDBJ databases">
        <title>Sequencing the genomes of 1000 actinobacteria strains.</title>
        <authorList>
            <person name="Klenk H.-P."/>
        </authorList>
    </citation>
    <scope>NUCLEOTIDE SEQUENCE [LARGE SCALE GENOMIC DNA]</scope>
    <source>
        <strain evidence="2 3">DSM 45175</strain>
    </source>
</reference>
<name>A0A495JGU7_9ACTN</name>
<accession>A0A495JGU7</accession>
<comment type="caution">
    <text evidence="2">The sequence shown here is derived from an EMBL/GenBank/DDBJ whole genome shotgun (WGS) entry which is preliminary data.</text>
</comment>
<keyword evidence="3" id="KW-1185">Reference proteome</keyword>